<dbReference type="EMBL" id="JBHRSB010000013">
    <property type="protein sequence ID" value="MFC3003611.1"/>
    <property type="molecule type" value="Genomic_DNA"/>
</dbReference>
<accession>A0ABV7C0X1</accession>
<sequence length="247" mass="24831">MRLPPSLPRPGLRARRLSLFLLAALLALLPGGCARLPAEEAADGPAASAARTGFAALSAHGVPLGSALAVAPDRLLTNAHVLPEGATRLQARRGDGAAVVEAVVLARSPGMDLAVLAVAPGVFLPVPRQAGPPRQGQAIWAIGAPAAGPALAQGVVEQPETVLGGRGPGFTARIGALMGYSGGPALDAEGRVRGLVTALLRAGAAPALAALTGVDVVGLSQTREGREVFILSIDAAMHESERIAPRN</sequence>
<name>A0ABV7C0X1_9PROT</name>
<evidence type="ECO:0000313" key="1">
    <source>
        <dbReference type="EMBL" id="MFC3003611.1"/>
    </source>
</evidence>
<organism evidence="1 2">
    <name type="scientific">Falsiroseomonas tokyonensis</name>
    <dbReference type="NCBI Taxonomy" id="430521"/>
    <lineage>
        <taxon>Bacteria</taxon>
        <taxon>Pseudomonadati</taxon>
        <taxon>Pseudomonadota</taxon>
        <taxon>Alphaproteobacteria</taxon>
        <taxon>Acetobacterales</taxon>
        <taxon>Roseomonadaceae</taxon>
        <taxon>Falsiroseomonas</taxon>
    </lineage>
</organism>
<reference evidence="2" key="1">
    <citation type="journal article" date="2019" name="Int. J. Syst. Evol. Microbiol.">
        <title>The Global Catalogue of Microorganisms (GCM) 10K type strain sequencing project: providing services to taxonomists for standard genome sequencing and annotation.</title>
        <authorList>
            <consortium name="The Broad Institute Genomics Platform"/>
            <consortium name="The Broad Institute Genome Sequencing Center for Infectious Disease"/>
            <person name="Wu L."/>
            <person name="Ma J."/>
        </authorList>
    </citation>
    <scope>NUCLEOTIDE SEQUENCE [LARGE SCALE GENOMIC DNA]</scope>
    <source>
        <strain evidence="2">CGMCC 1.16855</strain>
    </source>
</reference>
<dbReference type="Pfam" id="PF13365">
    <property type="entry name" value="Trypsin_2"/>
    <property type="match status" value="1"/>
</dbReference>
<protein>
    <submittedName>
        <fullName evidence="1">Trypsin-like peptidase domain-containing protein</fullName>
    </submittedName>
</protein>
<keyword evidence="2" id="KW-1185">Reference proteome</keyword>
<dbReference type="Proteomes" id="UP001595420">
    <property type="component" value="Unassembled WGS sequence"/>
</dbReference>
<comment type="caution">
    <text evidence="1">The sequence shown here is derived from an EMBL/GenBank/DDBJ whole genome shotgun (WGS) entry which is preliminary data.</text>
</comment>
<gene>
    <name evidence="1" type="ORF">ACFOD3_27205</name>
</gene>
<evidence type="ECO:0000313" key="2">
    <source>
        <dbReference type="Proteomes" id="UP001595420"/>
    </source>
</evidence>
<proteinExistence type="predicted"/>
<dbReference type="RefSeq" id="WP_216840063.1">
    <property type="nucleotide sequence ID" value="NZ_JAFNJS010000013.1"/>
</dbReference>